<dbReference type="OrthoDB" id="5577209at2759"/>
<dbReference type="Gene3D" id="1.10.8.10">
    <property type="entry name" value="DNA helicase RuvA subunit, C-terminal domain"/>
    <property type="match status" value="1"/>
</dbReference>
<dbReference type="SUPFAM" id="SSF46934">
    <property type="entry name" value="UBA-like"/>
    <property type="match status" value="1"/>
</dbReference>
<evidence type="ECO:0000259" key="1">
    <source>
        <dbReference type="PROSITE" id="PS51140"/>
    </source>
</evidence>
<evidence type="ECO:0000313" key="3">
    <source>
        <dbReference type="Proteomes" id="UP000784294"/>
    </source>
</evidence>
<dbReference type="Proteomes" id="UP000784294">
    <property type="component" value="Unassembled WGS sequence"/>
</dbReference>
<organism evidence="2 3">
    <name type="scientific">Protopolystoma xenopodis</name>
    <dbReference type="NCBI Taxonomy" id="117903"/>
    <lineage>
        <taxon>Eukaryota</taxon>
        <taxon>Metazoa</taxon>
        <taxon>Spiralia</taxon>
        <taxon>Lophotrochozoa</taxon>
        <taxon>Platyhelminthes</taxon>
        <taxon>Monogenea</taxon>
        <taxon>Polyopisthocotylea</taxon>
        <taxon>Polystomatidea</taxon>
        <taxon>Polystomatidae</taxon>
        <taxon>Protopolystoma</taxon>
    </lineage>
</organism>
<dbReference type="PROSITE" id="PS51140">
    <property type="entry name" value="CUE"/>
    <property type="match status" value="1"/>
</dbReference>
<comment type="caution">
    <text evidence="2">The sequence shown here is derived from an EMBL/GenBank/DDBJ whole genome shotgun (WGS) entry which is preliminary data.</text>
</comment>
<dbReference type="EMBL" id="CAAALY010008350">
    <property type="protein sequence ID" value="VEL10214.1"/>
    <property type="molecule type" value="Genomic_DNA"/>
</dbReference>
<gene>
    <name evidence="2" type="ORF">PXEA_LOCUS3654</name>
</gene>
<accession>A0A3S5CCR0</accession>
<dbReference type="InterPro" id="IPR009060">
    <property type="entry name" value="UBA-like_sf"/>
</dbReference>
<protein>
    <recommendedName>
        <fullName evidence="1">CUE domain-containing protein</fullName>
    </recommendedName>
</protein>
<dbReference type="CDD" id="cd14279">
    <property type="entry name" value="CUE"/>
    <property type="match status" value="1"/>
</dbReference>
<evidence type="ECO:0000313" key="2">
    <source>
        <dbReference type="EMBL" id="VEL10214.1"/>
    </source>
</evidence>
<sequence length="118" mass="13543">MPFILFRNRDEVALQYLVDGFQQLADDFPTSATKVLRSPLLDSIPSKPTERLHSLDELLSSPNTHRSEAFRLVKDVAENLDDDVIQMALEEYNNDVDLVIDHYLNGTLPDHVLRPKLR</sequence>
<dbReference type="GO" id="GO:0043130">
    <property type="term" value="F:ubiquitin binding"/>
    <property type="evidence" value="ECO:0007669"/>
    <property type="project" value="InterPro"/>
</dbReference>
<name>A0A3S5CCR0_9PLAT</name>
<dbReference type="AlphaFoldDB" id="A0A3S5CCR0"/>
<dbReference type="InterPro" id="IPR003892">
    <property type="entry name" value="CUE"/>
</dbReference>
<proteinExistence type="predicted"/>
<feature type="domain" description="CUE" evidence="1">
    <location>
        <begin position="65"/>
        <end position="108"/>
    </location>
</feature>
<keyword evidence="3" id="KW-1185">Reference proteome</keyword>
<dbReference type="Pfam" id="PF02845">
    <property type="entry name" value="CUE"/>
    <property type="match status" value="1"/>
</dbReference>
<reference evidence="2" key="1">
    <citation type="submission" date="2018-11" db="EMBL/GenBank/DDBJ databases">
        <authorList>
            <consortium name="Pathogen Informatics"/>
        </authorList>
    </citation>
    <scope>NUCLEOTIDE SEQUENCE</scope>
</reference>